<evidence type="ECO:0000313" key="3">
    <source>
        <dbReference type="Proteomes" id="UP001303222"/>
    </source>
</evidence>
<gene>
    <name evidence="2" type="ORF">QBC32DRAFT_349776</name>
</gene>
<dbReference type="Proteomes" id="UP001303222">
    <property type="component" value="Unassembled WGS sequence"/>
</dbReference>
<reference evidence="2" key="1">
    <citation type="journal article" date="2023" name="Mol. Phylogenet. Evol.">
        <title>Genome-scale phylogeny and comparative genomics of the fungal order Sordariales.</title>
        <authorList>
            <person name="Hensen N."/>
            <person name="Bonometti L."/>
            <person name="Westerberg I."/>
            <person name="Brannstrom I.O."/>
            <person name="Guillou S."/>
            <person name="Cros-Aarteil S."/>
            <person name="Calhoun S."/>
            <person name="Haridas S."/>
            <person name="Kuo A."/>
            <person name="Mondo S."/>
            <person name="Pangilinan J."/>
            <person name="Riley R."/>
            <person name="LaButti K."/>
            <person name="Andreopoulos B."/>
            <person name="Lipzen A."/>
            <person name="Chen C."/>
            <person name="Yan M."/>
            <person name="Daum C."/>
            <person name="Ng V."/>
            <person name="Clum A."/>
            <person name="Steindorff A."/>
            <person name="Ohm R.A."/>
            <person name="Martin F."/>
            <person name="Silar P."/>
            <person name="Natvig D.O."/>
            <person name="Lalanne C."/>
            <person name="Gautier V."/>
            <person name="Ament-Velasquez S.L."/>
            <person name="Kruys A."/>
            <person name="Hutchinson M.I."/>
            <person name="Powell A.J."/>
            <person name="Barry K."/>
            <person name="Miller A.N."/>
            <person name="Grigoriev I.V."/>
            <person name="Debuchy R."/>
            <person name="Gladieux P."/>
            <person name="Hiltunen Thoren M."/>
            <person name="Johannesson H."/>
        </authorList>
    </citation>
    <scope>NUCLEOTIDE SEQUENCE</scope>
    <source>
        <strain evidence="2">CBS 626.80</strain>
    </source>
</reference>
<accession>A0AAN6NSP4</accession>
<organism evidence="2 3">
    <name type="scientific">Pseudoneurospora amorphoporcata</name>
    <dbReference type="NCBI Taxonomy" id="241081"/>
    <lineage>
        <taxon>Eukaryota</taxon>
        <taxon>Fungi</taxon>
        <taxon>Dikarya</taxon>
        <taxon>Ascomycota</taxon>
        <taxon>Pezizomycotina</taxon>
        <taxon>Sordariomycetes</taxon>
        <taxon>Sordariomycetidae</taxon>
        <taxon>Sordariales</taxon>
        <taxon>Sordariaceae</taxon>
        <taxon>Pseudoneurospora</taxon>
    </lineage>
</organism>
<dbReference type="EMBL" id="MU859225">
    <property type="protein sequence ID" value="KAK3949182.1"/>
    <property type="molecule type" value="Genomic_DNA"/>
</dbReference>
<comment type="caution">
    <text evidence="2">The sequence shown here is derived from an EMBL/GenBank/DDBJ whole genome shotgun (WGS) entry which is preliminary data.</text>
</comment>
<protein>
    <submittedName>
        <fullName evidence="2">Uncharacterized protein</fullName>
    </submittedName>
</protein>
<dbReference type="AlphaFoldDB" id="A0AAN6NSP4"/>
<reference evidence="2" key="2">
    <citation type="submission" date="2023-06" db="EMBL/GenBank/DDBJ databases">
        <authorList>
            <consortium name="Lawrence Berkeley National Laboratory"/>
            <person name="Mondo S.J."/>
            <person name="Hensen N."/>
            <person name="Bonometti L."/>
            <person name="Westerberg I."/>
            <person name="Brannstrom I.O."/>
            <person name="Guillou S."/>
            <person name="Cros-Aarteil S."/>
            <person name="Calhoun S."/>
            <person name="Haridas S."/>
            <person name="Kuo A."/>
            <person name="Pangilinan J."/>
            <person name="Riley R."/>
            <person name="Labutti K."/>
            <person name="Andreopoulos B."/>
            <person name="Lipzen A."/>
            <person name="Chen C."/>
            <person name="Yanf M."/>
            <person name="Daum C."/>
            <person name="Ng V."/>
            <person name="Clum A."/>
            <person name="Steindorff A."/>
            <person name="Ohm R."/>
            <person name="Martin F."/>
            <person name="Silar P."/>
            <person name="Natvig D."/>
            <person name="Lalanne C."/>
            <person name="Gautier V."/>
            <person name="Ament-Velasquez S.L."/>
            <person name="Kruys A."/>
            <person name="Hutchinson M.I."/>
            <person name="Powell A.J."/>
            <person name="Barry K."/>
            <person name="Miller A.N."/>
            <person name="Grigoriev I.V."/>
            <person name="Debuchy R."/>
            <person name="Gladieux P."/>
            <person name="Thoren M.H."/>
            <person name="Johannesson H."/>
        </authorList>
    </citation>
    <scope>NUCLEOTIDE SEQUENCE</scope>
    <source>
        <strain evidence="2">CBS 626.80</strain>
    </source>
</reference>
<keyword evidence="1" id="KW-0812">Transmembrane</keyword>
<feature type="transmembrane region" description="Helical" evidence="1">
    <location>
        <begin position="29"/>
        <end position="48"/>
    </location>
</feature>
<name>A0AAN6NSP4_9PEZI</name>
<keyword evidence="1" id="KW-1133">Transmembrane helix</keyword>
<keyword evidence="3" id="KW-1185">Reference proteome</keyword>
<keyword evidence="1" id="KW-0472">Membrane</keyword>
<proteinExistence type="predicted"/>
<evidence type="ECO:0000313" key="2">
    <source>
        <dbReference type="EMBL" id="KAK3949182.1"/>
    </source>
</evidence>
<sequence length="86" mass="8805">MGGVWGFTCMGQVVLVLEGELGLWFDMGWVLYGGYTMGGALLVGGYGFGRGIGGVLYGVYGAGGGFACGGLNPGLGMRHGWCSVWS</sequence>
<evidence type="ECO:0000256" key="1">
    <source>
        <dbReference type="SAM" id="Phobius"/>
    </source>
</evidence>